<evidence type="ECO:0000313" key="1">
    <source>
        <dbReference type="EMBL" id="CAG8850307.1"/>
    </source>
</evidence>
<name>A0ABN7X8Z7_GIGMA</name>
<gene>
    <name evidence="1" type="ORF">GMARGA_LOCUS40152</name>
</gene>
<accession>A0ABN7X8Z7</accession>
<comment type="caution">
    <text evidence="1">The sequence shown here is derived from an EMBL/GenBank/DDBJ whole genome shotgun (WGS) entry which is preliminary data.</text>
</comment>
<dbReference type="Proteomes" id="UP000789901">
    <property type="component" value="Unassembled WGS sequence"/>
</dbReference>
<protein>
    <submittedName>
        <fullName evidence="1">10304_t:CDS:1</fullName>
    </submittedName>
</protein>
<feature type="non-terminal residue" evidence="1">
    <location>
        <position position="1"/>
    </location>
</feature>
<reference evidence="1 2" key="1">
    <citation type="submission" date="2021-06" db="EMBL/GenBank/DDBJ databases">
        <authorList>
            <person name="Kallberg Y."/>
            <person name="Tangrot J."/>
            <person name="Rosling A."/>
        </authorList>
    </citation>
    <scope>NUCLEOTIDE SEQUENCE [LARGE SCALE GENOMIC DNA]</scope>
    <source>
        <strain evidence="1 2">120-4 pot B 10/14</strain>
    </source>
</reference>
<proteinExistence type="predicted"/>
<keyword evidence="2" id="KW-1185">Reference proteome</keyword>
<dbReference type="EMBL" id="CAJVQB010100452">
    <property type="protein sequence ID" value="CAG8850307.1"/>
    <property type="molecule type" value="Genomic_DNA"/>
</dbReference>
<organism evidence="1 2">
    <name type="scientific">Gigaspora margarita</name>
    <dbReference type="NCBI Taxonomy" id="4874"/>
    <lineage>
        <taxon>Eukaryota</taxon>
        <taxon>Fungi</taxon>
        <taxon>Fungi incertae sedis</taxon>
        <taxon>Mucoromycota</taxon>
        <taxon>Glomeromycotina</taxon>
        <taxon>Glomeromycetes</taxon>
        <taxon>Diversisporales</taxon>
        <taxon>Gigasporaceae</taxon>
        <taxon>Gigaspora</taxon>
    </lineage>
</organism>
<evidence type="ECO:0000313" key="2">
    <source>
        <dbReference type="Proteomes" id="UP000789901"/>
    </source>
</evidence>
<sequence length="151" mass="17646">IVKNKEGIFVEKEETIIEKNKENEKAIFEDIFEENREEVTLKFYTSQSLTPNERYALLFNVENEVLKHSNAVRKLVEEEAVKNYPPPTIVSTIKDYATRKLDLGVSIKRLKRKEVSNIKQKVNEVQKNDSFRSNTNIDSDIAKCIHFLKNE</sequence>
<feature type="non-terminal residue" evidence="1">
    <location>
        <position position="151"/>
    </location>
</feature>